<gene>
    <name evidence="1" type="ORF">TBIB3V08_LOCUS6072</name>
</gene>
<name>A0A7R9F0Q8_9NEOP</name>
<evidence type="ECO:0000313" key="1">
    <source>
        <dbReference type="EMBL" id="CAD7443672.1"/>
    </source>
</evidence>
<dbReference type="EMBL" id="OD566268">
    <property type="protein sequence ID" value="CAD7443672.1"/>
    <property type="molecule type" value="Genomic_DNA"/>
</dbReference>
<protein>
    <submittedName>
        <fullName evidence="1">Uncharacterized protein</fullName>
    </submittedName>
</protein>
<dbReference type="AlphaFoldDB" id="A0A7R9F0Q8"/>
<accession>A0A7R9F0Q8</accession>
<proteinExistence type="predicted"/>
<reference evidence="1" key="1">
    <citation type="submission" date="2020-11" db="EMBL/GenBank/DDBJ databases">
        <authorList>
            <person name="Tran Van P."/>
        </authorList>
    </citation>
    <scope>NUCLEOTIDE SEQUENCE</scope>
</reference>
<organism evidence="1">
    <name type="scientific">Timema bartmani</name>
    <dbReference type="NCBI Taxonomy" id="61472"/>
    <lineage>
        <taxon>Eukaryota</taxon>
        <taxon>Metazoa</taxon>
        <taxon>Ecdysozoa</taxon>
        <taxon>Arthropoda</taxon>
        <taxon>Hexapoda</taxon>
        <taxon>Insecta</taxon>
        <taxon>Pterygota</taxon>
        <taxon>Neoptera</taxon>
        <taxon>Polyneoptera</taxon>
        <taxon>Phasmatodea</taxon>
        <taxon>Timematodea</taxon>
        <taxon>Timematoidea</taxon>
        <taxon>Timematidae</taxon>
        <taxon>Timema</taxon>
    </lineage>
</organism>
<sequence length="267" mass="30109">MFVVSRVISYLPEQPGPRGVRTAKKGRGEMVTPSYPFVEGRDPFGGTDKVKLWSSVVKKRNRVERASGTEIRRSVACVATLLKKLSGSLTDPKRQEPIVLQQFPLSVQEALWSERVWVPPVCGVHVEAVETHEECCTLHTLPTYILDPHHTLGRGEGTNHFHQHNAYLGNDVSHQISCSCSSMCDSHWYNIAMSLDFHQDCLNSWLSLPPNFSIQLLMDSVLDVRVKEHVGRSEPQGVTGGFRASHKQVQAQRQQLQLYQHHNNNLL</sequence>